<sequence>MRRIGIFLIAPALLVGCSESGNRSRLAESSWRFDRIDGERPMSQASGITFEDGKIGIAVGCSSLGGPWRMDADRLVAGPLDQSETTCPDPSWHQSSAVNALLVATPRVAVEGNRMTLQSSGHTAELVRVDNQVFHR</sequence>
<gene>
    <name evidence="2" type="ORF">V474_10285</name>
</gene>
<evidence type="ECO:0000259" key="1">
    <source>
        <dbReference type="Pfam" id="PF03724"/>
    </source>
</evidence>
<organism evidence="2 3">
    <name type="scientific">Novosphingobium barchaimii LL02</name>
    <dbReference type="NCBI Taxonomy" id="1114963"/>
    <lineage>
        <taxon>Bacteria</taxon>
        <taxon>Pseudomonadati</taxon>
        <taxon>Pseudomonadota</taxon>
        <taxon>Alphaproteobacteria</taxon>
        <taxon>Sphingomonadales</taxon>
        <taxon>Sphingomonadaceae</taxon>
        <taxon>Novosphingobium</taxon>
    </lineage>
</organism>
<keyword evidence="3" id="KW-1185">Reference proteome</keyword>
<evidence type="ECO:0000313" key="3">
    <source>
        <dbReference type="Proteomes" id="UP000052268"/>
    </source>
</evidence>
<dbReference type="Proteomes" id="UP000052268">
    <property type="component" value="Unassembled WGS sequence"/>
</dbReference>
<comment type="caution">
    <text evidence="2">The sequence shown here is derived from an EMBL/GenBank/DDBJ whole genome shotgun (WGS) entry which is preliminary data.</text>
</comment>
<dbReference type="Pfam" id="PF03724">
    <property type="entry name" value="META"/>
    <property type="match status" value="1"/>
</dbReference>
<dbReference type="EMBL" id="JACU01000002">
    <property type="protein sequence ID" value="KMS59576.1"/>
    <property type="molecule type" value="Genomic_DNA"/>
</dbReference>
<dbReference type="RefSeq" id="WP_082699588.1">
    <property type="nucleotide sequence ID" value="NZ_KQ130452.1"/>
</dbReference>
<accession>A0A0J7Y6Y0</accession>
<dbReference type="Gene3D" id="2.40.128.270">
    <property type="match status" value="1"/>
</dbReference>
<evidence type="ECO:0000313" key="2">
    <source>
        <dbReference type="EMBL" id="KMS59576.1"/>
    </source>
</evidence>
<protein>
    <recommendedName>
        <fullName evidence="1">DUF306 domain-containing protein</fullName>
    </recommendedName>
</protein>
<reference evidence="2 3" key="1">
    <citation type="journal article" date="2015" name="G3 (Bethesda)">
        <title>Insights into Ongoing Evolution of the Hexachlorocyclohexane Catabolic Pathway from Comparative Genomics of Ten Sphingomonadaceae Strains.</title>
        <authorList>
            <person name="Pearce S.L."/>
            <person name="Oakeshott J.G."/>
            <person name="Pandey G."/>
        </authorList>
    </citation>
    <scope>NUCLEOTIDE SEQUENCE [LARGE SCALE GENOMIC DNA]</scope>
    <source>
        <strain evidence="2 3">LL02</strain>
    </source>
</reference>
<dbReference type="InterPro" id="IPR038670">
    <property type="entry name" value="HslJ-like_sf"/>
</dbReference>
<dbReference type="InterPro" id="IPR005184">
    <property type="entry name" value="DUF306_Meta_HslJ"/>
</dbReference>
<dbReference type="OrthoDB" id="5489750at2"/>
<feature type="domain" description="DUF306" evidence="1">
    <location>
        <begin position="25"/>
        <end position="124"/>
    </location>
</feature>
<dbReference type="PATRIC" id="fig|1114963.3.peg.963"/>
<dbReference type="AlphaFoldDB" id="A0A0J7Y6Y0"/>
<name>A0A0J7Y6Y0_9SPHN</name>
<dbReference type="PROSITE" id="PS51257">
    <property type="entry name" value="PROKAR_LIPOPROTEIN"/>
    <property type="match status" value="1"/>
</dbReference>
<proteinExistence type="predicted"/>